<feature type="signal peptide" evidence="2">
    <location>
        <begin position="1"/>
        <end position="21"/>
    </location>
</feature>
<gene>
    <name evidence="3" type="ORF">G3M70_08280</name>
</gene>
<organism evidence="3 4">
    <name type="scientific">Candidatus Nitronauta litoralis</name>
    <dbReference type="NCBI Taxonomy" id="2705533"/>
    <lineage>
        <taxon>Bacteria</taxon>
        <taxon>Pseudomonadati</taxon>
        <taxon>Nitrospinota/Tectimicrobiota group</taxon>
        <taxon>Nitrospinota</taxon>
        <taxon>Nitrospinia</taxon>
        <taxon>Nitrospinales</taxon>
        <taxon>Nitrospinaceae</taxon>
        <taxon>Candidatus Nitronauta</taxon>
    </lineage>
</organism>
<reference evidence="3 4" key="1">
    <citation type="submission" date="2020-02" db="EMBL/GenBank/DDBJ databases">
        <title>Genomic and physiological characterization of two novel Nitrospinaceae genera.</title>
        <authorList>
            <person name="Mueller A.J."/>
            <person name="Jung M.-Y."/>
            <person name="Strachan C.R."/>
            <person name="Herbold C.W."/>
            <person name="Kirkegaard R.H."/>
            <person name="Daims H."/>
        </authorList>
    </citation>
    <scope>NUCLEOTIDE SEQUENCE [LARGE SCALE GENOMIC DNA]</scope>
    <source>
        <strain evidence="3">EB</strain>
    </source>
</reference>
<evidence type="ECO:0000256" key="2">
    <source>
        <dbReference type="SAM" id="SignalP"/>
    </source>
</evidence>
<dbReference type="KEGG" id="nli:G3M70_08280"/>
<keyword evidence="2" id="KW-0732">Signal</keyword>
<dbReference type="AlphaFoldDB" id="A0A7T0BVS9"/>
<proteinExistence type="predicted"/>
<feature type="chain" id="PRO_5032965027" evidence="2">
    <location>
        <begin position="22"/>
        <end position="209"/>
    </location>
</feature>
<dbReference type="Proteomes" id="UP000594688">
    <property type="component" value="Chromosome"/>
</dbReference>
<dbReference type="PROSITE" id="PS51257">
    <property type="entry name" value="PROKAR_LIPOPROTEIN"/>
    <property type="match status" value="1"/>
</dbReference>
<accession>A0A7T0BVS9</accession>
<protein>
    <submittedName>
        <fullName evidence="3">DUF2155 domain-containing protein</fullName>
    </submittedName>
</protein>
<feature type="compositionally biased region" description="Polar residues" evidence="1">
    <location>
        <begin position="45"/>
        <end position="59"/>
    </location>
</feature>
<dbReference type="EMBL" id="CP048685">
    <property type="protein sequence ID" value="QPJ61870.1"/>
    <property type="molecule type" value="Genomic_DNA"/>
</dbReference>
<evidence type="ECO:0000313" key="4">
    <source>
        <dbReference type="Proteomes" id="UP000594688"/>
    </source>
</evidence>
<sequence length="209" mass="22599">MDTIKNTLSWTLLGACMLLLAACGEQGNENVPTDVAPKSPIDGAQMTSLSEGSKTQNGPPSEVMRQAEGSSSDIEGHPEVDPNQNAVTREVVVPPAVDGKWKAVKIMVRNKVDEEKSKMQMVDLGSSFMIDGAPLKVTVGPFLPNFVMDKAVYTSGGNELANPAVRLVVEEGDKTLFEGWAFAKFPGMYAFEHETYSLQLMDFIPVNTS</sequence>
<feature type="region of interest" description="Disordered" evidence="1">
    <location>
        <begin position="31"/>
        <end position="89"/>
    </location>
</feature>
<evidence type="ECO:0000313" key="3">
    <source>
        <dbReference type="EMBL" id="QPJ61870.1"/>
    </source>
</evidence>
<evidence type="ECO:0000256" key="1">
    <source>
        <dbReference type="SAM" id="MobiDB-lite"/>
    </source>
</evidence>
<name>A0A7T0BVS9_9BACT</name>